<evidence type="ECO:0000313" key="7">
    <source>
        <dbReference type="Proteomes" id="UP000464658"/>
    </source>
</evidence>
<keyword evidence="4" id="KW-0413">Isomerase</keyword>
<dbReference type="SUPFAM" id="SSF53649">
    <property type="entry name" value="Alkaline phosphatase-like"/>
    <property type="match status" value="1"/>
</dbReference>
<dbReference type="Pfam" id="PF01676">
    <property type="entry name" value="Metalloenzyme"/>
    <property type="match status" value="1"/>
</dbReference>
<dbReference type="Gene3D" id="3.40.720.10">
    <property type="entry name" value="Alkaline Phosphatase, subunit A"/>
    <property type="match status" value="1"/>
</dbReference>
<dbReference type="Proteomes" id="UP000464658">
    <property type="component" value="Chromosome"/>
</dbReference>
<dbReference type="GO" id="GO:0000287">
    <property type="term" value="F:magnesium ion binding"/>
    <property type="evidence" value="ECO:0007669"/>
    <property type="project" value="InterPro"/>
</dbReference>
<dbReference type="InterPro" id="IPR006124">
    <property type="entry name" value="Metalloenzyme"/>
</dbReference>
<comment type="similarity">
    <text evidence="1">Belongs to the phosphopentomutase family.</text>
</comment>
<name>A0A5S9MAB7_BACIA</name>
<evidence type="ECO:0000259" key="5">
    <source>
        <dbReference type="Pfam" id="PF01676"/>
    </source>
</evidence>
<dbReference type="PANTHER" id="PTHR21110">
    <property type="entry name" value="PHOSPHOPENTOMUTASE"/>
    <property type="match status" value="1"/>
</dbReference>
<dbReference type="InterPro" id="IPR017850">
    <property type="entry name" value="Alkaline_phosphatase_core_sf"/>
</dbReference>
<feature type="domain" description="Metalloenzyme" evidence="5">
    <location>
        <begin position="7"/>
        <end position="45"/>
    </location>
</feature>
<organism evidence="6 7">
    <name type="scientific">Bacillus safensis</name>
    <dbReference type="NCBI Taxonomy" id="561879"/>
    <lineage>
        <taxon>Bacteria</taxon>
        <taxon>Bacillati</taxon>
        <taxon>Bacillota</taxon>
        <taxon>Bacilli</taxon>
        <taxon>Bacillales</taxon>
        <taxon>Bacillaceae</taxon>
        <taxon>Bacillus</taxon>
    </lineage>
</organism>
<accession>A0A5S9MAB7</accession>
<gene>
    <name evidence="6" type="ORF">BsIDN1_40880</name>
</gene>
<keyword evidence="3" id="KW-0464">Manganese</keyword>
<proteinExistence type="inferred from homology"/>
<dbReference type="GO" id="GO:0005829">
    <property type="term" value="C:cytosol"/>
    <property type="evidence" value="ECO:0007669"/>
    <property type="project" value="TreeGrafter"/>
</dbReference>
<keyword evidence="2" id="KW-0479">Metal-binding</keyword>
<evidence type="ECO:0000256" key="4">
    <source>
        <dbReference type="ARBA" id="ARBA00023235"/>
    </source>
</evidence>
<evidence type="ECO:0000256" key="2">
    <source>
        <dbReference type="ARBA" id="ARBA00022723"/>
    </source>
</evidence>
<dbReference type="EMBL" id="AP021906">
    <property type="protein sequence ID" value="BBP90470.1"/>
    <property type="molecule type" value="Genomic_DNA"/>
</dbReference>
<dbReference type="AlphaFoldDB" id="A0A5S9MAB7"/>
<dbReference type="GO" id="GO:0009117">
    <property type="term" value="P:nucleotide metabolic process"/>
    <property type="evidence" value="ECO:0007669"/>
    <property type="project" value="InterPro"/>
</dbReference>
<evidence type="ECO:0000256" key="3">
    <source>
        <dbReference type="ARBA" id="ARBA00023211"/>
    </source>
</evidence>
<evidence type="ECO:0000256" key="1">
    <source>
        <dbReference type="ARBA" id="ARBA00010373"/>
    </source>
</evidence>
<dbReference type="GO" id="GO:0008973">
    <property type="term" value="F:phosphopentomutase activity"/>
    <property type="evidence" value="ECO:0007669"/>
    <property type="project" value="InterPro"/>
</dbReference>
<evidence type="ECO:0000313" key="6">
    <source>
        <dbReference type="EMBL" id="BBP90470.1"/>
    </source>
</evidence>
<dbReference type="PANTHER" id="PTHR21110:SF0">
    <property type="entry name" value="PHOSPHOPENTOMUTASE"/>
    <property type="match status" value="1"/>
</dbReference>
<sequence>MPDYQYKRIFLVVMDSVGIGEAPDAADFNDVGADTLGHIAEKNERASYAEYGEAWAESY</sequence>
<dbReference type="InterPro" id="IPR010045">
    <property type="entry name" value="DeoB"/>
</dbReference>
<protein>
    <recommendedName>
        <fullName evidence="5">Metalloenzyme domain-containing protein</fullName>
    </recommendedName>
</protein>
<dbReference type="GO" id="GO:0043094">
    <property type="term" value="P:metabolic compound salvage"/>
    <property type="evidence" value="ECO:0007669"/>
    <property type="project" value="InterPro"/>
</dbReference>
<reference evidence="6 7" key="1">
    <citation type="submission" date="2019-12" db="EMBL/GenBank/DDBJ databases">
        <title>Full genome sequence of a Bacillus safensis strain isolated from commercially available natto in Indonesia.</title>
        <authorList>
            <person name="Yoshida M."/>
            <person name="Uomi M."/>
            <person name="Waturangi D."/>
            <person name="Ekaputri J.J."/>
            <person name="Setiamarga D.H.E."/>
        </authorList>
    </citation>
    <scope>NUCLEOTIDE SEQUENCE [LARGE SCALE GENOMIC DNA]</scope>
    <source>
        <strain evidence="6 7">IDN1</strain>
    </source>
</reference>